<comment type="caution">
    <text evidence="24">The sequence shown here is derived from an EMBL/GenBank/DDBJ whole genome shotgun (WGS) entry which is preliminary data.</text>
</comment>
<keyword evidence="5 17" id="KW-0679">Respiratory chain</keyword>
<evidence type="ECO:0000256" key="15">
    <source>
        <dbReference type="ARBA" id="ARBA00047816"/>
    </source>
</evidence>
<dbReference type="GO" id="GO:0004129">
    <property type="term" value="F:cytochrome-c oxidase activity"/>
    <property type="evidence" value="ECO:0007669"/>
    <property type="project" value="UniProtKB-EC"/>
</dbReference>
<dbReference type="GO" id="GO:0020037">
    <property type="term" value="F:heme binding"/>
    <property type="evidence" value="ECO:0007669"/>
    <property type="project" value="InterPro"/>
</dbReference>
<sequence>MYVNTHKGRHPGSAIFTITGDAFADWTLNLPEPVSPVTREIFNLHMLTATVALVIMVIVTAVIIYSLWKFRKSAGYEADQNFHTGWFGKWSWVLVPVVVLGIDLSIAGKATKVFSLVEDTTPPELTLKVTGSQWKWTYDYMEDDIQIVSNLDRDIAESEDTYLRDVDNKVILPVDTRIRFLHTATDVLHAWWVPALAYKKDAIPGYINETWAIIEKEGIYRGQCAEICGTGHAFMPIVVEAVSKEKYAAWVDGKKEAATAALAEASADKTWSMDELMARGEQVYNTACGACHQPTGLGLPPAFPALKGSAFTTTGEISAHLDIIINGKPGTAMAAWGAQLNDLEIAAVTTYERNAWGNDTGDMVQPAEVKAARSNNK</sequence>
<gene>
    <name evidence="24" type="ORF">BOV88_00820</name>
</gene>
<dbReference type="SUPFAM" id="SSF81464">
    <property type="entry name" value="Cytochrome c oxidase subunit II-like, transmembrane region"/>
    <property type="match status" value="1"/>
</dbReference>
<dbReference type="Proteomes" id="UP000190962">
    <property type="component" value="Unassembled WGS sequence"/>
</dbReference>
<dbReference type="GO" id="GO:0005507">
    <property type="term" value="F:copper ion binding"/>
    <property type="evidence" value="ECO:0007669"/>
    <property type="project" value="InterPro"/>
</dbReference>
<dbReference type="Gene3D" id="2.60.40.420">
    <property type="entry name" value="Cupredoxins - blue copper proteins"/>
    <property type="match status" value="1"/>
</dbReference>
<accession>A0A1T2FIJ5</accession>
<comment type="subcellular location">
    <subcellularLocation>
        <location evidence="17">Cell membrane</location>
        <topology evidence="17">Multi-pass membrane protein</topology>
    </subcellularLocation>
    <subcellularLocation>
        <location evidence="1">Membrane</location>
        <topology evidence="1">Multi-pass membrane protein</topology>
    </subcellularLocation>
</comment>
<dbReference type="InterPro" id="IPR036257">
    <property type="entry name" value="Cyt_c_oxidase_su2_TM_sf"/>
</dbReference>
<keyword evidence="8" id="KW-1278">Translocase</keyword>
<feature type="region of interest" description="Disordered" evidence="19">
    <location>
        <begin position="358"/>
        <end position="377"/>
    </location>
</feature>
<dbReference type="InterPro" id="IPR011759">
    <property type="entry name" value="Cyt_c_oxidase_su2_TM_dom"/>
</dbReference>
<dbReference type="Pfam" id="PF13442">
    <property type="entry name" value="Cytochrome_CBB3"/>
    <property type="match status" value="1"/>
</dbReference>
<dbReference type="GO" id="GO:0005886">
    <property type="term" value="C:plasma membrane"/>
    <property type="evidence" value="ECO:0007669"/>
    <property type="project" value="UniProtKB-SubCell"/>
</dbReference>
<keyword evidence="6 17" id="KW-0812">Transmembrane</keyword>
<dbReference type="SUPFAM" id="SSF46626">
    <property type="entry name" value="Cytochrome c"/>
    <property type="match status" value="1"/>
</dbReference>
<dbReference type="GO" id="GO:0016491">
    <property type="term" value="F:oxidoreductase activity"/>
    <property type="evidence" value="ECO:0007669"/>
    <property type="project" value="InterPro"/>
</dbReference>
<feature type="domain" description="Cytochrome oxidase subunit II transmembrane region profile" evidence="22">
    <location>
        <begin position="22"/>
        <end position="118"/>
    </location>
</feature>
<evidence type="ECO:0000259" key="22">
    <source>
        <dbReference type="PROSITE" id="PS50999"/>
    </source>
</evidence>
<evidence type="ECO:0000256" key="4">
    <source>
        <dbReference type="ARBA" id="ARBA00022617"/>
    </source>
</evidence>
<feature type="domain" description="Cytochrome c" evidence="23">
    <location>
        <begin position="275"/>
        <end position="356"/>
    </location>
</feature>
<dbReference type="PROSITE" id="PS50857">
    <property type="entry name" value="COX2_CUA"/>
    <property type="match status" value="1"/>
</dbReference>
<keyword evidence="3 17" id="KW-0813">Transport</keyword>
<dbReference type="InterPro" id="IPR002429">
    <property type="entry name" value="CcO_II-like_C"/>
</dbReference>
<dbReference type="PANTHER" id="PTHR22888">
    <property type="entry name" value="CYTOCHROME C OXIDASE, SUBUNIT II"/>
    <property type="match status" value="1"/>
</dbReference>
<evidence type="ECO:0000256" key="16">
    <source>
        <dbReference type="PROSITE-ProRule" id="PRU00433"/>
    </source>
</evidence>
<reference evidence="24 25" key="1">
    <citation type="submission" date="2016-11" db="EMBL/GenBank/DDBJ databases">
        <title>Mixed transmission modes and dynamic genome evolution in an obligate animal-bacterial symbiosis.</title>
        <authorList>
            <person name="Russell S.L."/>
            <person name="Corbett-Detig R.B."/>
            <person name="Cavanaugh C.M."/>
        </authorList>
    </citation>
    <scope>NUCLEOTIDE SEQUENCE [LARGE SCALE GENOMIC DNA]</scope>
    <source>
        <strain evidence="24">MA-KB16</strain>
    </source>
</reference>
<comment type="catalytic activity">
    <reaction evidence="15 18">
        <text>4 Fe(II)-[cytochrome c] + O2 + 8 H(+)(in) = 4 Fe(III)-[cytochrome c] + 2 H2O + 4 H(+)(out)</text>
        <dbReference type="Rhea" id="RHEA:11436"/>
        <dbReference type="Rhea" id="RHEA-COMP:10350"/>
        <dbReference type="Rhea" id="RHEA-COMP:14399"/>
        <dbReference type="ChEBI" id="CHEBI:15377"/>
        <dbReference type="ChEBI" id="CHEBI:15378"/>
        <dbReference type="ChEBI" id="CHEBI:15379"/>
        <dbReference type="ChEBI" id="CHEBI:29033"/>
        <dbReference type="ChEBI" id="CHEBI:29034"/>
        <dbReference type="EC" id="7.1.1.9"/>
    </reaction>
</comment>
<dbReference type="NCBIfam" id="TIGR02866">
    <property type="entry name" value="CoxB"/>
    <property type="match status" value="1"/>
</dbReference>
<dbReference type="GO" id="GO:0042773">
    <property type="term" value="P:ATP synthesis coupled electron transport"/>
    <property type="evidence" value="ECO:0007669"/>
    <property type="project" value="TreeGrafter"/>
</dbReference>
<dbReference type="SUPFAM" id="SSF49503">
    <property type="entry name" value="Cupredoxins"/>
    <property type="match status" value="1"/>
</dbReference>
<dbReference type="InterPro" id="IPR014222">
    <property type="entry name" value="Cyt_c_oxidase_su2"/>
</dbReference>
<keyword evidence="9 17" id="KW-0249">Electron transport</keyword>
<evidence type="ECO:0000256" key="17">
    <source>
        <dbReference type="RuleBase" id="RU000456"/>
    </source>
</evidence>
<evidence type="ECO:0000256" key="3">
    <source>
        <dbReference type="ARBA" id="ARBA00022448"/>
    </source>
</evidence>
<evidence type="ECO:0000313" key="25">
    <source>
        <dbReference type="Proteomes" id="UP000190962"/>
    </source>
</evidence>
<keyword evidence="10 20" id="KW-1133">Transmembrane helix</keyword>
<evidence type="ECO:0000259" key="21">
    <source>
        <dbReference type="PROSITE" id="PS50857"/>
    </source>
</evidence>
<dbReference type="PANTHER" id="PTHR22888:SF9">
    <property type="entry name" value="CYTOCHROME C OXIDASE SUBUNIT 2"/>
    <property type="match status" value="1"/>
</dbReference>
<evidence type="ECO:0000256" key="7">
    <source>
        <dbReference type="ARBA" id="ARBA00022723"/>
    </source>
</evidence>
<comment type="cofactor">
    <cofactor evidence="18">
        <name>Cu cation</name>
        <dbReference type="ChEBI" id="CHEBI:23378"/>
    </cofactor>
    <text evidence="18">Binds a copper A center.</text>
</comment>
<dbReference type="InterPro" id="IPR009056">
    <property type="entry name" value="Cyt_c-like_dom"/>
</dbReference>
<dbReference type="GeneID" id="86990615"/>
<evidence type="ECO:0000256" key="6">
    <source>
        <dbReference type="ARBA" id="ARBA00022692"/>
    </source>
</evidence>
<dbReference type="PROSITE" id="PS51007">
    <property type="entry name" value="CYTC"/>
    <property type="match status" value="1"/>
</dbReference>
<dbReference type="PROSITE" id="PS50999">
    <property type="entry name" value="COX2_TM"/>
    <property type="match status" value="1"/>
</dbReference>
<name>A0A1T2FIJ5_SOVGS</name>
<evidence type="ECO:0000256" key="2">
    <source>
        <dbReference type="ARBA" id="ARBA00007866"/>
    </source>
</evidence>
<dbReference type="InterPro" id="IPR001505">
    <property type="entry name" value="Copper_CuA"/>
</dbReference>
<feature type="domain" description="Cytochrome oxidase subunit II copper A binding" evidence="21">
    <location>
        <begin position="122"/>
        <end position="253"/>
    </location>
</feature>
<dbReference type="Gene3D" id="1.10.287.90">
    <property type="match status" value="1"/>
</dbReference>
<evidence type="ECO:0000313" key="24">
    <source>
        <dbReference type="EMBL" id="OOY36173.1"/>
    </source>
</evidence>
<keyword evidence="7 16" id="KW-0479">Metal-binding</keyword>
<dbReference type="PRINTS" id="PR01166">
    <property type="entry name" value="CYCOXIDASEII"/>
</dbReference>
<keyword evidence="11 16" id="KW-0408">Iron</keyword>
<feature type="transmembrane region" description="Helical" evidence="20">
    <location>
        <begin position="46"/>
        <end position="67"/>
    </location>
</feature>
<evidence type="ECO:0000256" key="12">
    <source>
        <dbReference type="ARBA" id="ARBA00023008"/>
    </source>
</evidence>
<dbReference type="EC" id="7.1.1.9" evidence="18"/>
<evidence type="ECO:0000256" key="13">
    <source>
        <dbReference type="ARBA" id="ARBA00023136"/>
    </source>
</evidence>
<dbReference type="PROSITE" id="PS00078">
    <property type="entry name" value="COX2"/>
    <property type="match status" value="1"/>
</dbReference>
<dbReference type="Pfam" id="PF02790">
    <property type="entry name" value="COX2_TM"/>
    <property type="match status" value="1"/>
</dbReference>
<comment type="function">
    <text evidence="14 18">Subunits I and II form the functional core of the enzyme complex. Electrons originating in cytochrome c are transferred via heme a and Cu(A) to the binuclear center formed by heme a3 and Cu(B).</text>
</comment>
<evidence type="ECO:0000259" key="23">
    <source>
        <dbReference type="PROSITE" id="PS51007"/>
    </source>
</evidence>
<proteinExistence type="inferred from homology"/>
<evidence type="ECO:0000256" key="20">
    <source>
        <dbReference type="SAM" id="Phobius"/>
    </source>
</evidence>
<dbReference type="InterPro" id="IPR036909">
    <property type="entry name" value="Cyt_c-like_dom_sf"/>
</dbReference>
<dbReference type="AlphaFoldDB" id="A0A1T2FIJ5"/>
<evidence type="ECO:0000256" key="8">
    <source>
        <dbReference type="ARBA" id="ARBA00022967"/>
    </source>
</evidence>
<feature type="transmembrane region" description="Helical" evidence="20">
    <location>
        <begin position="87"/>
        <end position="106"/>
    </location>
</feature>
<dbReference type="Gene3D" id="1.10.760.10">
    <property type="entry name" value="Cytochrome c-like domain"/>
    <property type="match status" value="1"/>
</dbReference>
<evidence type="ECO:0000256" key="10">
    <source>
        <dbReference type="ARBA" id="ARBA00022989"/>
    </source>
</evidence>
<evidence type="ECO:0000256" key="14">
    <source>
        <dbReference type="ARBA" id="ARBA00024688"/>
    </source>
</evidence>
<evidence type="ECO:0000256" key="5">
    <source>
        <dbReference type="ARBA" id="ARBA00022660"/>
    </source>
</evidence>
<evidence type="ECO:0000256" key="18">
    <source>
        <dbReference type="RuleBase" id="RU004024"/>
    </source>
</evidence>
<evidence type="ECO:0000256" key="19">
    <source>
        <dbReference type="SAM" id="MobiDB-lite"/>
    </source>
</evidence>
<dbReference type="InterPro" id="IPR045187">
    <property type="entry name" value="CcO_II"/>
</dbReference>
<evidence type="ECO:0000256" key="11">
    <source>
        <dbReference type="ARBA" id="ARBA00023004"/>
    </source>
</evidence>
<evidence type="ECO:0000256" key="9">
    <source>
        <dbReference type="ARBA" id="ARBA00022982"/>
    </source>
</evidence>
<dbReference type="Pfam" id="PF00116">
    <property type="entry name" value="COX2"/>
    <property type="match status" value="1"/>
</dbReference>
<organism evidence="24 25">
    <name type="scientific">Solemya velum gill symbiont</name>
    <dbReference type="NCBI Taxonomy" id="2340"/>
    <lineage>
        <taxon>Bacteria</taxon>
        <taxon>Pseudomonadati</taxon>
        <taxon>Pseudomonadota</taxon>
        <taxon>Gammaproteobacteria</taxon>
        <taxon>sulfur-oxidizing symbionts</taxon>
    </lineage>
</organism>
<dbReference type="InterPro" id="IPR008972">
    <property type="entry name" value="Cupredoxin"/>
</dbReference>
<keyword evidence="13 20" id="KW-0472">Membrane</keyword>
<protein>
    <recommendedName>
        <fullName evidence="18">Cytochrome c oxidase subunit 2</fullName>
        <ecNumber evidence="18">7.1.1.9</ecNumber>
    </recommendedName>
</protein>
<evidence type="ECO:0000256" key="1">
    <source>
        <dbReference type="ARBA" id="ARBA00004141"/>
    </source>
</evidence>
<keyword evidence="12 18" id="KW-0186">Copper</keyword>
<comment type="similarity">
    <text evidence="2 17">Belongs to the cytochrome c oxidase subunit 2 family.</text>
</comment>
<dbReference type="RefSeq" id="WP_078452798.1">
    <property type="nucleotide sequence ID" value="NZ_MPNX01000001.1"/>
</dbReference>
<dbReference type="EMBL" id="MPNX01000001">
    <property type="protein sequence ID" value="OOY36173.1"/>
    <property type="molecule type" value="Genomic_DNA"/>
</dbReference>
<keyword evidence="4 16" id="KW-0349">Heme</keyword>